<evidence type="ECO:0000313" key="1">
    <source>
        <dbReference type="EMBL" id="CAB4007125.1"/>
    </source>
</evidence>
<gene>
    <name evidence="1" type="ORF">PACLA_8A008792</name>
</gene>
<comment type="caution">
    <text evidence="1">The sequence shown here is derived from an EMBL/GenBank/DDBJ whole genome shotgun (WGS) entry which is preliminary data.</text>
</comment>
<name>A0A6S7HM99_PARCT</name>
<organism evidence="1 2">
    <name type="scientific">Paramuricea clavata</name>
    <name type="common">Red gorgonian</name>
    <name type="synonym">Violescent sea-whip</name>
    <dbReference type="NCBI Taxonomy" id="317549"/>
    <lineage>
        <taxon>Eukaryota</taxon>
        <taxon>Metazoa</taxon>
        <taxon>Cnidaria</taxon>
        <taxon>Anthozoa</taxon>
        <taxon>Octocorallia</taxon>
        <taxon>Malacalcyonacea</taxon>
        <taxon>Plexauridae</taxon>
        <taxon>Paramuricea</taxon>
    </lineage>
</organism>
<dbReference type="AlphaFoldDB" id="A0A6S7HM99"/>
<reference evidence="1" key="1">
    <citation type="submission" date="2020-04" db="EMBL/GenBank/DDBJ databases">
        <authorList>
            <person name="Alioto T."/>
            <person name="Alioto T."/>
            <person name="Gomez Garrido J."/>
        </authorList>
    </citation>
    <scope>NUCLEOTIDE SEQUENCE</scope>
    <source>
        <strain evidence="1">A484AB</strain>
    </source>
</reference>
<dbReference type="OrthoDB" id="6777577at2759"/>
<dbReference type="EMBL" id="CACRXK020005706">
    <property type="protein sequence ID" value="CAB4007125.1"/>
    <property type="molecule type" value="Genomic_DNA"/>
</dbReference>
<dbReference type="Proteomes" id="UP001152795">
    <property type="component" value="Unassembled WGS sequence"/>
</dbReference>
<sequence>MNVLHWIHGRSRDYKPFVAHRVGEIHDESCPDQWKHVPTELNPADYGSRGMNVSEMKNSQQWWFGPEFLKKSKDAWPEEKIEIELNSVKCKELKVEARKQESVSTNDQSLSFNTTTQEAQQLWRMDPLRYSKWYRVNNENKLKFGLSLVRVRSWVHRFINNCRRSREERTHGELTADEVRSTEEIIIQKAQHESYPDEIEALKQNRNLPKKSSILTFTPILMDGLSLTNIHIQTLGQLTSDSSRIREGEM</sequence>
<dbReference type="PANTHER" id="PTHR22955">
    <property type="entry name" value="RETROTRANSPOSON"/>
    <property type="match status" value="1"/>
</dbReference>
<protein>
    <submittedName>
        <fullName evidence="1">Uncharacterized protein</fullName>
    </submittedName>
</protein>
<keyword evidence="2" id="KW-1185">Reference proteome</keyword>
<evidence type="ECO:0000313" key="2">
    <source>
        <dbReference type="Proteomes" id="UP001152795"/>
    </source>
</evidence>
<proteinExistence type="predicted"/>
<accession>A0A6S7HM99</accession>
<dbReference type="PANTHER" id="PTHR22955:SF65">
    <property type="entry name" value="INTEGRASE CATALYTIC DOMAIN-CONTAINING PROTEIN"/>
    <property type="match status" value="1"/>
</dbReference>